<proteinExistence type="predicted"/>
<dbReference type="EMBL" id="FTOL01000004">
    <property type="protein sequence ID" value="SIT02761.1"/>
    <property type="molecule type" value="Genomic_DNA"/>
</dbReference>
<dbReference type="Proteomes" id="UP000186744">
    <property type="component" value="Unassembled WGS sequence"/>
</dbReference>
<name>A0A1N7NWV0_9FLAO</name>
<gene>
    <name evidence="1" type="ORF">SAMN05421786_104136</name>
</gene>
<dbReference type="RefSeq" id="WP_076552401.1">
    <property type="nucleotide sequence ID" value="NZ_FTOL01000004.1"/>
</dbReference>
<protein>
    <submittedName>
        <fullName evidence="1">Uncharacterized protein</fullName>
    </submittedName>
</protein>
<organism evidence="1 2">
    <name type="scientific">Chryseobacterium ureilyticum</name>
    <dbReference type="NCBI Taxonomy" id="373668"/>
    <lineage>
        <taxon>Bacteria</taxon>
        <taxon>Pseudomonadati</taxon>
        <taxon>Bacteroidota</taxon>
        <taxon>Flavobacteriia</taxon>
        <taxon>Flavobacteriales</taxon>
        <taxon>Weeksellaceae</taxon>
        <taxon>Chryseobacterium group</taxon>
        <taxon>Chryseobacterium</taxon>
    </lineage>
</organism>
<keyword evidence="2" id="KW-1185">Reference proteome</keyword>
<evidence type="ECO:0000313" key="2">
    <source>
        <dbReference type="Proteomes" id="UP000186744"/>
    </source>
</evidence>
<reference evidence="2" key="1">
    <citation type="submission" date="2017-01" db="EMBL/GenBank/DDBJ databases">
        <authorList>
            <person name="Varghese N."/>
            <person name="Submissions S."/>
        </authorList>
    </citation>
    <scope>NUCLEOTIDE SEQUENCE [LARGE SCALE GENOMIC DNA]</scope>
    <source>
        <strain evidence="2">DSM 18017</strain>
    </source>
</reference>
<dbReference type="OrthoDB" id="9867205at2"/>
<dbReference type="STRING" id="373668.SAMN05421786_104136"/>
<sequence length="166" mass="19625">MKNLILLICFTLLNSCKAQKKINTIYDKNLIQNLTNQFSKHINTDSYKSTFAIYFQEMPLVTEVKNNTSNQNKYEGFTVTIYKFQNEYQINEFVKNFNVYKTRSNIFCIFNKDSKSDFLKSIKINKVSESHSTDSNNYYDPKTWILNFDSNGKLEKCYPYDCNIKP</sequence>
<evidence type="ECO:0000313" key="1">
    <source>
        <dbReference type="EMBL" id="SIT02761.1"/>
    </source>
</evidence>
<accession>A0A1N7NWV0</accession>
<dbReference type="AlphaFoldDB" id="A0A1N7NWV0"/>